<dbReference type="AlphaFoldDB" id="A0A5J5FAW5"/>
<feature type="region of interest" description="Disordered" evidence="1">
    <location>
        <begin position="398"/>
        <end position="440"/>
    </location>
</feature>
<protein>
    <submittedName>
        <fullName evidence="2">Uncharacterized protein</fullName>
    </submittedName>
</protein>
<feature type="region of interest" description="Disordered" evidence="1">
    <location>
        <begin position="275"/>
        <end position="379"/>
    </location>
</feature>
<feature type="compositionally biased region" description="Low complexity" evidence="1">
    <location>
        <begin position="103"/>
        <end position="112"/>
    </location>
</feature>
<name>A0A5J5FAW5_9PEZI</name>
<feature type="compositionally biased region" description="Acidic residues" evidence="1">
    <location>
        <begin position="314"/>
        <end position="333"/>
    </location>
</feature>
<evidence type="ECO:0000313" key="3">
    <source>
        <dbReference type="Proteomes" id="UP000326924"/>
    </source>
</evidence>
<comment type="caution">
    <text evidence="2">The sequence shown here is derived from an EMBL/GenBank/DDBJ whole genome shotgun (WGS) entry which is preliminary data.</text>
</comment>
<feature type="region of interest" description="Disordered" evidence="1">
    <location>
        <begin position="1"/>
        <end position="253"/>
    </location>
</feature>
<reference evidence="2 3" key="1">
    <citation type="submission" date="2019-09" db="EMBL/GenBank/DDBJ databases">
        <title>Draft genome of the ectomycorrhizal ascomycete Sphaerosporella brunnea.</title>
        <authorList>
            <consortium name="DOE Joint Genome Institute"/>
            <person name="Benucci G.M."/>
            <person name="Marozzi G."/>
            <person name="Antonielli L."/>
            <person name="Sanchez S."/>
            <person name="Marco P."/>
            <person name="Wang X."/>
            <person name="Falini L.B."/>
            <person name="Barry K."/>
            <person name="Haridas S."/>
            <person name="Lipzen A."/>
            <person name="Labutti K."/>
            <person name="Grigoriev I.V."/>
            <person name="Murat C."/>
            <person name="Martin F."/>
            <person name="Albertini E."/>
            <person name="Donnini D."/>
            <person name="Bonito G."/>
        </authorList>
    </citation>
    <scope>NUCLEOTIDE SEQUENCE [LARGE SCALE GENOMIC DNA]</scope>
    <source>
        <strain evidence="2 3">Sb_GMNB300</strain>
    </source>
</reference>
<organism evidence="2 3">
    <name type="scientific">Sphaerosporella brunnea</name>
    <dbReference type="NCBI Taxonomy" id="1250544"/>
    <lineage>
        <taxon>Eukaryota</taxon>
        <taxon>Fungi</taxon>
        <taxon>Dikarya</taxon>
        <taxon>Ascomycota</taxon>
        <taxon>Pezizomycotina</taxon>
        <taxon>Pezizomycetes</taxon>
        <taxon>Pezizales</taxon>
        <taxon>Pyronemataceae</taxon>
        <taxon>Sphaerosporella</taxon>
    </lineage>
</organism>
<dbReference type="Proteomes" id="UP000326924">
    <property type="component" value="Unassembled WGS sequence"/>
</dbReference>
<feature type="compositionally biased region" description="Basic and acidic residues" evidence="1">
    <location>
        <begin position="236"/>
        <end position="253"/>
    </location>
</feature>
<feature type="compositionally biased region" description="Polar residues" evidence="1">
    <location>
        <begin position="133"/>
        <end position="151"/>
    </location>
</feature>
<dbReference type="OrthoDB" id="5398515at2759"/>
<evidence type="ECO:0000313" key="2">
    <source>
        <dbReference type="EMBL" id="KAA8914316.1"/>
    </source>
</evidence>
<feature type="compositionally biased region" description="Basic residues" evidence="1">
    <location>
        <begin position="431"/>
        <end position="440"/>
    </location>
</feature>
<accession>A0A5J5FAW5</accession>
<keyword evidence="3" id="KW-1185">Reference proteome</keyword>
<dbReference type="InParanoid" id="A0A5J5FAW5"/>
<gene>
    <name evidence="2" type="ORF">FN846DRAFT_678112</name>
</gene>
<evidence type="ECO:0000256" key="1">
    <source>
        <dbReference type="SAM" id="MobiDB-lite"/>
    </source>
</evidence>
<proteinExistence type="predicted"/>
<dbReference type="EMBL" id="VXIS01000007">
    <property type="protein sequence ID" value="KAA8914316.1"/>
    <property type="molecule type" value="Genomic_DNA"/>
</dbReference>
<sequence length="440" mass="48072">MIAPSTPPRRVNRPRTPTAPRHATDFEEYTPPRRSLRLKDLKSSPTVTIGTLSPPPSSPLAAQTPSPKQRRKVRKATFVLDEDQDIGAGKGKGKKETGERTKSGATTASSSGIGLPTPAKTPSRKRKLAPEQVASSAQALFPPTQVSSSRSAAKGGLFGVRKPRETASVGGSASALATPRRRTHAASTLRLESEESSLEIFTDSVDRRPKLDDDPENPFITRPGDETKSAKRTRQQRADKTRNRIGDDADREDGMVYMFRGKKVFKRFAHLPDHHDRAASEDQDDEEAGLNPTKIKPRFLFQSASSKLSKTEEAPEDNELAEEDEVDEEAETDIDVKERPESRSSSIVITHKSNKKSTGKRPAVSRMTPDSEDDVQPLPKLSSFKARLAAASGAASKKALSGSKALFDEVAPPKKGVKRNLDIGLDTPPSTRKRTRRALY</sequence>